<proteinExistence type="predicted"/>
<organism evidence="2 3">
    <name type="scientific">Aureimonas populi</name>
    <dbReference type="NCBI Taxonomy" id="1701758"/>
    <lineage>
        <taxon>Bacteria</taxon>
        <taxon>Pseudomonadati</taxon>
        <taxon>Pseudomonadota</taxon>
        <taxon>Alphaproteobacteria</taxon>
        <taxon>Hyphomicrobiales</taxon>
        <taxon>Aurantimonadaceae</taxon>
        <taxon>Aureimonas</taxon>
    </lineage>
</organism>
<gene>
    <name evidence="2" type="ORF">ACFSKQ_06175</name>
</gene>
<reference evidence="3" key="1">
    <citation type="journal article" date="2019" name="Int. J. Syst. Evol. Microbiol.">
        <title>The Global Catalogue of Microorganisms (GCM) 10K type strain sequencing project: providing services to taxonomists for standard genome sequencing and annotation.</title>
        <authorList>
            <consortium name="The Broad Institute Genomics Platform"/>
            <consortium name="The Broad Institute Genome Sequencing Center for Infectious Disease"/>
            <person name="Wu L."/>
            <person name="Ma J."/>
        </authorList>
    </citation>
    <scope>NUCLEOTIDE SEQUENCE [LARGE SCALE GENOMIC DNA]</scope>
    <source>
        <strain evidence="3">ZS-35-S2</strain>
    </source>
</reference>
<protein>
    <recommendedName>
        <fullName evidence="4">Holin</fullName>
    </recommendedName>
</protein>
<evidence type="ECO:0000256" key="1">
    <source>
        <dbReference type="SAM" id="Phobius"/>
    </source>
</evidence>
<evidence type="ECO:0008006" key="4">
    <source>
        <dbReference type="Google" id="ProtNLM"/>
    </source>
</evidence>
<accession>A0ABW5CIC7</accession>
<sequence length="66" mass="6855">MTKNWYRSKTIWGAGIAFAGAVASLFGVEASTEANEALSQALTNAVSAVGALLAIFGRFAAHEPLK</sequence>
<keyword evidence="1" id="KW-0812">Transmembrane</keyword>
<feature type="transmembrane region" description="Helical" evidence="1">
    <location>
        <begin position="40"/>
        <end position="61"/>
    </location>
</feature>
<evidence type="ECO:0000313" key="2">
    <source>
        <dbReference type="EMBL" id="MFD2237054.1"/>
    </source>
</evidence>
<comment type="caution">
    <text evidence="2">The sequence shown here is derived from an EMBL/GenBank/DDBJ whole genome shotgun (WGS) entry which is preliminary data.</text>
</comment>
<name>A0ABW5CIC7_9HYPH</name>
<dbReference type="RefSeq" id="WP_209736805.1">
    <property type="nucleotide sequence ID" value="NZ_CP072611.1"/>
</dbReference>
<keyword evidence="3" id="KW-1185">Reference proteome</keyword>
<dbReference type="Proteomes" id="UP001597371">
    <property type="component" value="Unassembled WGS sequence"/>
</dbReference>
<keyword evidence="1" id="KW-1133">Transmembrane helix</keyword>
<keyword evidence="1" id="KW-0472">Membrane</keyword>
<dbReference type="EMBL" id="JBHUIJ010000006">
    <property type="protein sequence ID" value="MFD2237054.1"/>
    <property type="molecule type" value="Genomic_DNA"/>
</dbReference>
<evidence type="ECO:0000313" key="3">
    <source>
        <dbReference type="Proteomes" id="UP001597371"/>
    </source>
</evidence>